<reference evidence="2 3" key="1">
    <citation type="journal article" date="2006" name="J. Bacteriol.">
        <title>Comparison of the genome sequence of the poultry pathogen Bordetella avium with those of B. bronchiseptica, B. pertussis, and B. parapertussis reveals extensive diversity in surface structures associated with host interaction.</title>
        <authorList>
            <person name="Sebaihia M."/>
            <person name="Preston A."/>
            <person name="Maskell D.J."/>
            <person name="Kuzmiak H."/>
            <person name="Connell T.D."/>
            <person name="King N.D."/>
            <person name="Orndorff P.E."/>
            <person name="Miyamoto D.M."/>
            <person name="Thomson N.R."/>
            <person name="Harris D."/>
            <person name="Goble A."/>
            <person name="Lord A."/>
            <person name="Murphy L."/>
            <person name="Quail M.A."/>
            <person name="Rutter S."/>
            <person name="Squares R."/>
            <person name="Squares S."/>
            <person name="Woodward J."/>
            <person name="Parkhill J."/>
            <person name="Temple L.M."/>
        </authorList>
    </citation>
    <scope>NUCLEOTIDE SEQUENCE [LARGE SCALE GENOMIC DNA]</scope>
    <source>
        <strain evidence="2 3">197N</strain>
    </source>
</reference>
<dbReference type="HOGENOM" id="CLU_042798_0_0_4"/>
<sequence>MQQSNTRRAHLRLLIEKLTQRETEAEWFEFKVNNEDPHQIGEYISALANSTAILGRPAGYVIWGVDNTTHEIVGTDFTPQDARRGGEELEPWLLRSLQPQLNFSFIETSIDEKRVVILRIPRATHRPIAFFGEEYIRVGSYKKKLRDTPEKERALWRAFDNVPFEKHIALDGLEDAEVTTLLDYPAYFDLTDSELPPNRNSILASMEDEGFITKGDDGLWAVTNLGAILFAKKLADFSSLSRKAARVILYRDNGRTDPIKEQIGTKGYAAGFKGMLGYISNFIPSNEVVGQAIRADLPMYPPIAIRELVANAIIHQDFGITGAGPMIEIFTDRIEISNPGRPLLPVDRLLDKPPRSRNESLASFMRRVGMCEERGSGIDRVVASTESYQLPAPEFMEADDSFRATLFAHRPYAKMDRADKVRACYLHACLRYVLRDYMTNTSLRERFGIAQANSAIVSRLIKEAVDMGLICPHDENSGKRFVKYVPSWAKRN</sequence>
<evidence type="ECO:0000313" key="3">
    <source>
        <dbReference type="Proteomes" id="UP000001977"/>
    </source>
</evidence>
<evidence type="ECO:0000259" key="1">
    <source>
        <dbReference type="Pfam" id="PF04326"/>
    </source>
</evidence>
<dbReference type="Proteomes" id="UP000001977">
    <property type="component" value="Chromosome"/>
</dbReference>
<name>Q2KZ74_BORA1</name>
<dbReference type="PANTHER" id="PTHR30595:SF6">
    <property type="entry name" value="SCHLAFEN ALBA-2 DOMAIN-CONTAINING PROTEIN"/>
    <property type="match status" value="1"/>
</dbReference>
<dbReference type="Pfam" id="PF04326">
    <property type="entry name" value="SLFN_AlbA_2"/>
    <property type="match status" value="1"/>
</dbReference>
<keyword evidence="3" id="KW-1185">Reference proteome</keyword>
<dbReference type="Pfam" id="PF13749">
    <property type="entry name" value="HATPase_c_4"/>
    <property type="match status" value="1"/>
</dbReference>
<dbReference type="KEGG" id="bav:BAV0409"/>
<protein>
    <submittedName>
        <fullName evidence="2">Hypothetical phage protein</fullName>
    </submittedName>
</protein>
<feature type="domain" description="Schlafen AlbA-2" evidence="1">
    <location>
        <begin position="24"/>
        <end position="145"/>
    </location>
</feature>
<dbReference type="eggNOG" id="COG2865">
    <property type="taxonomic scope" value="Bacteria"/>
</dbReference>
<dbReference type="OrthoDB" id="9768354at2"/>
<dbReference type="InterPro" id="IPR007421">
    <property type="entry name" value="Schlafen_AlbA_2_dom"/>
</dbReference>
<dbReference type="EMBL" id="AM167904">
    <property type="protein sequence ID" value="CAJ48010.1"/>
    <property type="molecule type" value="Genomic_DNA"/>
</dbReference>
<dbReference type="STRING" id="360910.BAV0409"/>
<accession>Q2KZ74</accession>
<dbReference type="Gene3D" id="3.30.950.30">
    <property type="entry name" value="Schlafen, AAA domain"/>
    <property type="match status" value="1"/>
</dbReference>
<dbReference type="Gene3D" id="3.30.565.60">
    <property type="match status" value="1"/>
</dbReference>
<dbReference type="RefSeq" id="WP_012416102.1">
    <property type="nucleotide sequence ID" value="NC_010645.1"/>
</dbReference>
<gene>
    <name evidence="2" type="ordered locus">BAV0409</name>
</gene>
<evidence type="ECO:0000313" key="2">
    <source>
        <dbReference type="EMBL" id="CAJ48010.1"/>
    </source>
</evidence>
<dbReference type="InterPro" id="IPR038461">
    <property type="entry name" value="Schlafen_AlbA_2_dom_sf"/>
</dbReference>
<organism evidence="2 3">
    <name type="scientific">Bordetella avium (strain 197N)</name>
    <dbReference type="NCBI Taxonomy" id="360910"/>
    <lineage>
        <taxon>Bacteria</taxon>
        <taxon>Pseudomonadati</taxon>
        <taxon>Pseudomonadota</taxon>
        <taxon>Betaproteobacteria</taxon>
        <taxon>Burkholderiales</taxon>
        <taxon>Alcaligenaceae</taxon>
        <taxon>Bordetella</taxon>
    </lineage>
</organism>
<dbReference type="PANTHER" id="PTHR30595">
    <property type="entry name" value="GLPR-RELATED TRANSCRIPTIONAL REPRESSOR"/>
    <property type="match status" value="1"/>
</dbReference>
<dbReference type="InterPro" id="IPR038475">
    <property type="entry name" value="RecG_C_sf"/>
</dbReference>
<proteinExistence type="predicted"/>
<dbReference type="AlphaFoldDB" id="Q2KZ74"/>